<keyword evidence="1" id="KW-0472">Membrane</keyword>
<organism evidence="2">
    <name type="scientific">Oreohelix idahoensis</name>
    <dbReference type="NCBI Taxonomy" id="2584915"/>
    <lineage>
        <taxon>Eukaryota</taxon>
        <taxon>Metazoa</taxon>
        <taxon>Spiralia</taxon>
        <taxon>Lophotrochozoa</taxon>
        <taxon>Mollusca</taxon>
        <taxon>Gastropoda</taxon>
        <taxon>Heterobranchia</taxon>
        <taxon>Euthyneura</taxon>
        <taxon>Panpulmonata</taxon>
        <taxon>Eupulmonata</taxon>
        <taxon>Stylommatophora</taxon>
        <taxon>Helicina</taxon>
        <taxon>Discoidea</taxon>
        <taxon>Oreohelicidae</taxon>
        <taxon>Oreohelix</taxon>
    </lineage>
</organism>
<name>A0A4Y5P355_9EUPU</name>
<accession>A0A4Y5P355</accession>
<geneLocation type="mitochondrion" evidence="2"/>
<proteinExistence type="predicted"/>
<reference evidence="2" key="1">
    <citation type="submission" date="2018-12" db="EMBL/GenBank/DDBJ databases">
        <title>The Mitochondrial Genome of Oreohelix idahoensis.</title>
        <authorList>
            <person name="Linscott T.M."/>
            <person name="Parent C.E."/>
        </authorList>
    </citation>
    <scope>NUCLEOTIDE SEQUENCE</scope>
</reference>
<keyword evidence="1" id="KW-1133">Transmembrane helix</keyword>
<protein>
    <submittedName>
        <fullName evidence="2">ATP synthase F0 subunit 8</fullName>
    </submittedName>
</protein>
<dbReference type="RefSeq" id="YP_009668623.1">
    <property type="nucleotide sequence ID" value="NC_043790.1"/>
</dbReference>
<dbReference type="AlphaFoldDB" id="A0A4Y5P355"/>
<sequence>MPQLSPASGTLLLFLSVVTIMLLYINCYTPKLNITKDKKKFINKKYMFYY</sequence>
<dbReference type="GeneID" id="40874285"/>
<feature type="transmembrane region" description="Helical" evidence="1">
    <location>
        <begin position="12"/>
        <end position="29"/>
    </location>
</feature>
<dbReference type="EMBL" id="MK290736">
    <property type="protein sequence ID" value="QCW57652.1"/>
    <property type="molecule type" value="Genomic_DNA"/>
</dbReference>
<keyword evidence="2" id="KW-0496">Mitochondrion</keyword>
<evidence type="ECO:0000313" key="2">
    <source>
        <dbReference type="EMBL" id="QCW57652.1"/>
    </source>
</evidence>
<keyword evidence="1" id="KW-0812">Transmembrane</keyword>
<gene>
    <name evidence="2" type="primary">atp8</name>
</gene>
<evidence type="ECO:0000256" key="1">
    <source>
        <dbReference type="SAM" id="Phobius"/>
    </source>
</evidence>